<comment type="subcellular location">
    <subcellularLocation>
        <location evidence="1">Cell inner membrane</location>
        <topology evidence="1">Single-pass membrane protein</topology>
    </subcellularLocation>
</comment>
<gene>
    <name evidence="9" type="ORF">TPSD3_10000</name>
</gene>
<dbReference type="CDD" id="cd06259">
    <property type="entry name" value="YdcF-like"/>
    <property type="match status" value="1"/>
</dbReference>
<comment type="caution">
    <text evidence="9">The sequence shown here is derived from an EMBL/GenBank/DDBJ whole genome shotgun (WGS) entry which is preliminary data.</text>
</comment>
<dbReference type="Pfam" id="PF02698">
    <property type="entry name" value="DUF218"/>
    <property type="match status" value="1"/>
</dbReference>
<dbReference type="Proteomes" id="UP000194798">
    <property type="component" value="Unassembled WGS sequence"/>
</dbReference>
<dbReference type="GO" id="GO:0005886">
    <property type="term" value="C:plasma membrane"/>
    <property type="evidence" value="ECO:0007669"/>
    <property type="project" value="UniProtKB-SubCell"/>
</dbReference>
<dbReference type="OrthoDB" id="9782395at2"/>
<accession>A0A251X9T0</accession>
<keyword evidence="5" id="KW-1133">Transmembrane helix</keyword>
<comment type="function">
    <text evidence="7">Participates in the barrier function of the cell envelope.</text>
</comment>
<evidence type="ECO:0000256" key="1">
    <source>
        <dbReference type="ARBA" id="ARBA00004377"/>
    </source>
</evidence>
<evidence type="ECO:0000259" key="8">
    <source>
        <dbReference type="Pfam" id="PF02698"/>
    </source>
</evidence>
<proteinExistence type="predicted"/>
<evidence type="ECO:0000256" key="7">
    <source>
        <dbReference type="ARBA" id="ARBA00037355"/>
    </source>
</evidence>
<evidence type="ECO:0000256" key="5">
    <source>
        <dbReference type="ARBA" id="ARBA00022989"/>
    </source>
</evidence>
<evidence type="ECO:0000256" key="6">
    <source>
        <dbReference type="ARBA" id="ARBA00023136"/>
    </source>
</evidence>
<keyword evidence="3" id="KW-0997">Cell inner membrane</keyword>
<protein>
    <recommendedName>
        <fullName evidence="8">DUF218 domain-containing protein</fullName>
    </recommendedName>
</protein>
<dbReference type="EMBL" id="MSLT01000012">
    <property type="protein sequence ID" value="OUD14700.1"/>
    <property type="molecule type" value="Genomic_DNA"/>
</dbReference>
<dbReference type="AlphaFoldDB" id="A0A251X9T0"/>
<reference evidence="9 10" key="1">
    <citation type="submission" date="2016-12" db="EMBL/GenBank/DDBJ databases">
        <title>Thioflexothrix psekupsii D3 genome sequencing and assembly.</title>
        <authorList>
            <person name="Fomenkov A."/>
            <person name="Vincze T."/>
            <person name="Grabovich M."/>
            <person name="Anton B.P."/>
            <person name="Dubinina G."/>
            <person name="Orlova M."/>
            <person name="Belousova E."/>
            <person name="Roberts R.J."/>
        </authorList>
    </citation>
    <scope>NUCLEOTIDE SEQUENCE [LARGE SCALE GENOMIC DNA]</scope>
    <source>
        <strain evidence="9">D3</strain>
    </source>
</reference>
<sequence>MRLFALMTFLIILSLLLVIAAYVWIEYAHEDRIYSSVETVPVRSVGLLLGTSKWVANGRINLYFLYRIEAAVTLYQAGKIQHIIASGDNRRRNYNEPLDMLEALMARGVPRHAITLDYAGFRTLDSIVRAEAVFSQADFMIISQDFHNRRALFISQFYGLNAIAFNAQGVTHQIHFKTLLREYLARVKAVLDLYVLDTQPRFFGDKIPIDLDQEDKIL</sequence>
<evidence type="ECO:0000313" key="10">
    <source>
        <dbReference type="Proteomes" id="UP000194798"/>
    </source>
</evidence>
<name>A0A251X9T0_9GAMM</name>
<evidence type="ECO:0000256" key="2">
    <source>
        <dbReference type="ARBA" id="ARBA00022475"/>
    </source>
</evidence>
<evidence type="ECO:0000256" key="4">
    <source>
        <dbReference type="ARBA" id="ARBA00022692"/>
    </source>
</evidence>
<evidence type="ECO:0000313" key="9">
    <source>
        <dbReference type="EMBL" id="OUD14700.1"/>
    </source>
</evidence>
<evidence type="ECO:0000256" key="3">
    <source>
        <dbReference type="ARBA" id="ARBA00022519"/>
    </source>
</evidence>
<dbReference type="PANTHER" id="PTHR30336">
    <property type="entry name" value="INNER MEMBRANE PROTEIN, PROBABLE PERMEASE"/>
    <property type="match status" value="1"/>
</dbReference>
<dbReference type="PANTHER" id="PTHR30336:SF0">
    <property type="entry name" value="PROTEIN SANA"/>
    <property type="match status" value="1"/>
</dbReference>
<feature type="domain" description="DUF218" evidence="8">
    <location>
        <begin position="64"/>
        <end position="185"/>
    </location>
</feature>
<keyword evidence="2" id="KW-1003">Cell membrane</keyword>
<keyword evidence="6" id="KW-0472">Membrane</keyword>
<keyword evidence="4" id="KW-0812">Transmembrane</keyword>
<dbReference type="InterPro" id="IPR003848">
    <property type="entry name" value="DUF218"/>
</dbReference>
<dbReference type="InterPro" id="IPR051599">
    <property type="entry name" value="Cell_Envelope_Assoc"/>
</dbReference>
<organism evidence="9 10">
    <name type="scientific">Thioflexithrix psekupsensis</name>
    <dbReference type="NCBI Taxonomy" id="1570016"/>
    <lineage>
        <taxon>Bacteria</taxon>
        <taxon>Pseudomonadati</taxon>
        <taxon>Pseudomonadota</taxon>
        <taxon>Gammaproteobacteria</taxon>
        <taxon>Thiotrichales</taxon>
        <taxon>Thioflexithrix</taxon>
    </lineage>
</organism>
<keyword evidence="10" id="KW-1185">Reference proteome</keyword>